<sequence length="67" mass="7183">GRTRSSRLLGWNAERLPGRETRIRGTLPDLLPDAGADARCTLAHRPPGADAQPLALRAQQRTAGADL</sequence>
<evidence type="ECO:0000256" key="1">
    <source>
        <dbReference type="SAM" id="MobiDB-lite"/>
    </source>
</evidence>
<feature type="non-terminal residue" evidence="2">
    <location>
        <position position="1"/>
    </location>
</feature>
<name>A0A6J4JWY4_9PROT</name>
<reference evidence="2" key="1">
    <citation type="submission" date="2020-02" db="EMBL/GenBank/DDBJ databases">
        <authorList>
            <person name="Meier V. D."/>
        </authorList>
    </citation>
    <scope>NUCLEOTIDE SEQUENCE</scope>
    <source>
        <strain evidence="2">AVDCRST_MAG27</strain>
    </source>
</reference>
<evidence type="ECO:0000313" key="2">
    <source>
        <dbReference type="EMBL" id="CAA9289670.1"/>
    </source>
</evidence>
<feature type="region of interest" description="Disordered" evidence="1">
    <location>
        <begin position="44"/>
        <end position="67"/>
    </location>
</feature>
<organism evidence="2">
    <name type="scientific">uncultured Craurococcus sp</name>
    <dbReference type="NCBI Taxonomy" id="1135998"/>
    <lineage>
        <taxon>Bacteria</taxon>
        <taxon>Pseudomonadati</taxon>
        <taxon>Pseudomonadota</taxon>
        <taxon>Alphaproteobacteria</taxon>
        <taxon>Acetobacterales</taxon>
        <taxon>Acetobacteraceae</taxon>
        <taxon>Craurococcus</taxon>
        <taxon>environmental samples</taxon>
    </lineage>
</organism>
<protein>
    <submittedName>
        <fullName evidence="2">Uncharacterized protein</fullName>
    </submittedName>
</protein>
<dbReference type="AlphaFoldDB" id="A0A6J4JWY4"/>
<feature type="non-terminal residue" evidence="2">
    <location>
        <position position="67"/>
    </location>
</feature>
<dbReference type="EMBL" id="CADCTD010000190">
    <property type="protein sequence ID" value="CAA9289670.1"/>
    <property type="molecule type" value="Genomic_DNA"/>
</dbReference>
<gene>
    <name evidence="2" type="ORF">AVDCRST_MAG27-4594</name>
</gene>
<proteinExistence type="predicted"/>
<accession>A0A6J4JWY4</accession>